<name>A0A1E3VPF0_9HYPH</name>
<evidence type="ECO:0008006" key="3">
    <source>
        <dbReference type="Google" id="ProtNLM"/>
    </source>
</evidence>
<dbReference type="Proteomes" id="UP000094472">
    <property type="component" value="Unassembled WGS sequence"/>
</dbReference>
<dbReference type="Pfam" id="PF14559">
    <property type="entry name" value="TPR_19"/>
    <property type="match status" value="1"/>
</dbReference>
<dbReference type="InterPro" id="IPR011990">
    <property type="entry name" value="TPR-like_helical_dom_sf"/>
</dbReference>
<reference evidence="1 2" key="1">
    <citation type="journal article" date="2016" name="Environ. Microbiol.">
        <title>New Methyloceanibacter diversity from North Sea sediments includes methanotroph containing solely the soluble methane monooxygenase.</title>
        <authorList>
            <person name="Vekeman B."/>
            <person name="Kerckhof F.M."/>
            <person name="Cremers G."/>
            <person name="de Vos P."/>
            <person name="Vandamme P."/>
            <person name="Boon N."/>
            <person name="Op den Camp H.J."/>
            <person name="Heylen K."/>
        </authorList>
    </citation>
    <scope>NUCLEOTIDE SEQUENCE [LARGE SCALE GENOMIC DNA]</scope>
    <source>
        <strain evidence="1 2">R-67175</strain>
    </source>
</reference>
<sequence>MNGAVAAPLNLNEIVTDETPESLCDRLAPNPFAGFGPDEWGQPFRTVDYYRAVPACTEALANHPGEPRFALGAAMAYIAGKKIESAKPLLDKLITQGNTSAMLVLAYVSPEPEAADLMHQASDAGNANGMMLYGMALMTGKGVAKNPLDGVRMVRRAADAGSTRAMLLMANFYNEGAYGVGLNPAEAKVLIAKAAQLGDPAAKNILASLAQEGESGTTPQ</sequence>
<dbReference type="PANTHER" id="PTHR43628">
    <property type="entry name" value="ACTIVATOR OF C KINASE PROTEIN 1-RELATED"/>
    <property type="match status" value="1"/>
</dbReference>
<comment type="caution">
    <text evidence="1">The sequence shown here is derived from an EMBL/GenBank/DDBJ whole genome shotgun (WGS) entry which is preliminary data.</text>
</comment>
<accession>A0A1E3VPF0</accession>
<organism evidence="1 2">
    <name type="scientific">Methyloceanibacter superfactus</name>
    <dbReference type="NCBI Taxonomy" id="1774969"/>
    <lineage>
        <taxon>Bacteria</taxon>
        <taxon>Pseudomonadati</taxon>
        <taxon>Pseudomonadota</taxon>
        <taxon>Alphaproteobacteria</taxon>
        <taxon>Hyphomicrobiales</taxon>
        <taxon>Hyphomicrobiaceae</taxon>
        <taxon>Methyloceanibacter</taxon>
    </lineage>
</organism>
<protein>
    <recommendedName>
        <fullName evidence="3">Sel1 repeat family protein</fullName>
    </recommendedName>
</protein>
<dbReference type="InterPro" id="IPR006597">
    <property type="entry name" value="Sel1-like"/>
</dbReference>
<keyword evidence="2" id="KW-1185">Reference proteome</keyword>
<dbReference type="Pfam" id="PF08238">
    <property type="entry name" value="Sel1"/>
    <property type="match status" value="2"/>
</dbReference>
<dbReference type="STRING" id="1774969.AUC69_02605"/>
<dbReference type="EMBL" id="LPWF01000034">
    <property type="protein sequence ID" value="ODR95418.1"/>
    <property type="molecule type" value="Genomic_DNA"/>
</dbReference>
<dbReference type="SUPFAM" id="SSF81901">
    <property type="entry name" value="HCP-like"/>
    <property type="match status" value="1"/>
</dbReference>
<gene>
    <name evidence="1" type="ORF">AUC69_02605</name>
</gene>
<evidence type="ECO:0000313" key="1">
    <source>
        <dbReference type="EMBL" id="ODR95418.1"/>
    </source>
</evidence>
<dbReference type="Gene3D" id="1.25.40.10">
    <property type="entry name" value="Tetratricopeptide repeat domain"/>
    <property type="match status" value="1"/>
</dbReference>
<dbReference type="SMART" id="SM00671">
    <property type="entry name" value="SEL1"/>
    <property type="match status" value="2"/>
</dbReference>
<dbReference type="InterPro" id="IPR052945">
    <property type="entry name" value="Mitotic_Regulator"/>
</dbReference>
<proteinExistence type="predicted"/>
<dbReference type="PANTHER" id="PTHR43628:SF1">
    <property type="entry name" value="CHITIN SYNTHASE REGULATORY FACTOR 2-RELATED"/>
    <property type="match status" value="1"/>
</dbReference>
<dbReference type="AlphaFoldDB" id="A0A1E3VPF0"/>
<evidence type="ECO:0000313" key="2">
    <source>
        <dbReference type="Proteomes" id="UP000094472"/>
    </source>
</evidence>